<sequence>MLIIVAIAVGGAIGALLRYGLTLGSSTVWGDSFPYGILIANVMGCLLIGVFYSIYQEKVISPEMRSFIQIGLLGAFTTFSTFSLDTLKLLEQGSLMQAGLNILLTLVLSLLATWIGLSVGRRI</sequence>
<keyword evidence="3 8" id="KW-0812">Transmembrane</keyword>
<dbReference type="EMBL" id="UOFL01000010">
    <property type="protein sequence ID" value="VAW71104.1"/>
    <property type="molecule type" value="Genomic_DNA"/>
</dbReference>
<evidence type="ECO:0000256" key="5">
    <source>
        <dbReference type="ARBA" id="ARBA00023136"/>
    </source>
</evidence>
<dbReference type="InterPro" id="IPR003691">
    <property type="entry name" value="FluC"/>
</dbReference>
<evidence type="ECO:0000256" key="1">
    <source>
        <dbReference type="ARBA" id="ARBA00004651"/>
    </source>
</evidence>
<reference evidence="9" key="1">
    <citation type="submission" date="2018-06" db="EMBL/GenBank/DDBJ databases">
        <authorList>
            <person name="Zhirakovskaya E."/>
        </authorList>
    </citation>
    <scope>NUCLEOTIDE SEQUENCE</scope>
</reference>
<feature type="transmembrane region" description="Helical" evidence="8">
    <location>
        <begin position="96"/>
        <end position="117"/>
    </location>
</feature>
<keyword evidence="2" id="KW-1003">Cell membrane</keyword>
<dbReference type="PANTHER" id="PTHR28259:SF1">
    <property type="entry name" value="FLUORIDE EXPORT PROTEIN 1-RELATED"/>
    <property type="match status" value="1"/>
</dbReference>
<evidence type="ECO:0000313" key="9">
    <source>
        <dbReference type="EMBL" id="VAW71104.1"/>
    </source>
</evidence>
<evidence type="ECO:0000256" key="6">
    <source>
        <dbReference type="ARBA" id="ARBA00035120"/>
    </source>
</evidence>
<evidence type="ECO:0000256" key="2">
    <source>
        <dbReference type="ARBA" id="ARBA00022475"/>
    </source>
</evidence>
<comment type="catalytic activity">
    <reaction evidence="7">
        <text>fluoride(in) = fluoride(out)</text>
        <dbReference type="Rhea" id="RHEA:76159"/>
        <dbReference type="ChEBI" id="CHEBI:17051"/>
    </reaction>
    <physiologicalReaction direction="left-to-right" evidence="7">
        <dbReference type="Rhea" id="RHEA:76160"/>
    </physiologicalReaction>
</comment>
<dbReference type="GO" id="GO:0005886">
    <property type="term" value="C:plasma membrane"/>
    <property type="evidence" value="ECO:0007669"/>
    <property type="project" value="UniProtKB-SubCell"/>
</dbReference>
<proteinExistence type="inferred from homology"/>
<evidence type="ECO:0000256" key="8">
    <source>
        <dbReference type="SAM" id="Phobius"/>
    </source>
</evidence>
<dbReference type="AlphaFoldDB" id="A0A3B0YQG1"/>
<evidence type="ECO:0000256" key="3">
    <source>
        <dbReference type="ARBA" id="ARBA00022692"/>
    </source>
</evidence>
<dbReference type="NCBIfam" id="TIGR00494">
    <property type="entry name" value="crcB"/>
    <property type="match status" value="1"/>
</dbReference>
<keyword evidence="4 8" id="KW-1133">Transmembrane helix</keyword>
<protein>
    <submittedName>
        <fullName evidence="9">Fluoride ion transporter CrcB</fullName>
    </submittedName>
</protein>
<feature type="transmembrane region" description="Helical" evidence="8">
    <location>
        <begin position="33"/>
        <end position="55"/>
    </location>
</feature>
<keyword evidence="5 8" id="KW-0472">Membrane</keyword>
<dbReference type="Pfam" id="PF02537">
    <property type="entry name" value="CRCB"/>
    <property type="match status" value="1"/>
</dbReference>
<comment type="similarity">
    <text evidence="6">Belongs to the fluoride channel Fluc/FEX (TC 1.A.43) family.</text>
</comment>
<accession>A0A3B0YQG1</accession>
<dbReference type="HAMAP" id="MF_00454">
    <property type="entry name" value="FluC"/>
    <property type="match status" value="1"/>
</dbReference>
<comment type="subcellular location">
    <subcellularLocation>
        <location evidence="1">Cell membrane</location>
        <topology evidence="1">Multi-pass membrane protein</topology>
    </subcellularLocation>
</comment>
<dbReference type="GO" id="GO:1903425">
    <property type="term" value="F:fluoride transmembrane transporter activity"/>
    <property type="evidence" value="ECO:0007669"/>
    <property type="project" value="TreeGrafter"/>
</dbReference>
<dbReference type="PANTHER" id="PTHR28259">
    <property type="entry name" value="FLUORIDE EXPORT PROTEIN 1-RELATED"/>
    <property type="match status" value="1"/>
</dbReference>
<name>A0A3B0YQG1_9ZZZZ</name>
<feature type="transmembrane region" description="Helical" evidence="8">
    <location>
        <begin position="67"/>
        <end position="84"/>
    </location>
</feature>
<evidence type="ECO:0000256" key="7">
    <source>
        <dbReference type="ARBA" id="ARBA00035585"/>
    </source>
</evidence>
<gene>
    <name evidence="9" type="ORF">MNBD_GAMMA12-1259</name>
</gene>
<organism evidence="9">
    <name type="scientific">hydrothermal vent metagenome</name>
    <dbReference type="NCBI Taxonomy" id="652676"/>
    <lineage>
        <taxon>unclassified sequences</taxon>
        <taxon>metagenomes</taxon>
        <taxon>ecological metagenomes</taxon>
    </lineage>
</organism>
<evidence type="ECO:0000256" key="4">
    <source>
        <dbReference type="ARBA" id="ARBA00022989"/>
    </source>
</evidence>